<dbReference type="AlphaFoldDB" id="D2S888"/>
<name>D2S888_GEOOG</name>
<dbReference type="HOGENOM" id="CLU_1666028_0_0_11"/>
<accession>D2S888</accession>
<dbReference type="OrthoDB" id="5190848at2"/>
<dbReference type="Proteomes" id="UP000001382">
    <property type="component" value="Chromosome"/>
</dbReference>
<proteinExistence type="predicted"/>
<gene>
    <name evidence="1" type="ordered locus">Gobs_0740</name>
</gene>
<evidence type="ECO:0000313" key="1">
    <source>
        <dbReference type="EMBL" id="ADB73510.1"/>
    </source>
</evidence>
<dbReference type="KEGG" id="gob:Gobs_0740"/>
<evidence type="ECO:0000313" key="2">
    <source>
        <dbReference type="Proteomes" id="UP000001382"/>
    </source>
</evidence>
<organism evidence="1 2">
    <name type="scientific">Geodermatophilus obscurus (strain ATCC 25078 / DSM 43160 / JCM 3152 / CCUG 61914 / KCC A-0152 / KCTC 9177 / NBRC 13315 / NRRL B-3577 / G-20)</name>
    <dbReference type="NCBI Taxonomy" id="526225"/>
    <lineage>
        <taxon>Bacteria</taxon>
        <taxon>Bacillati</taxon>
        <taxon>Actinomycetota</taxon>
        <taxon>Actinomycetes</taxon>
        <taxon>Geodermatophilales</taxon>
        <taxon>Geodermatophilaceae</taxon>
        <taxon>Geodermatophilus</taxon>
    </lineage>
</organism>
<protein>
    <submittedName>
        <fullName evidence="1">Uncharacterized protein</fullName>
    </submittedName>
</protein>
<keyword evidence="2" id="KW-1185">Reference proteome</keyword>
<sequence>MIGELPMAVTMWWDLSYRLVMVATPDVLVPRWRRLDAAMKRVRAASPTSETETPDAVVAVLHTMYDLWEVLRREIGKAKRVQCAAKGEGGQTAVALTFARGAVTHDLVEFAKNAGFGLQPFGASSFGGGWYWRAHEDIRPNYKVKSDWYRDRVKGRAVLEPLEAAYRWYRDRKEISRP</sequence>
<dbReference type="RefSeq" id="WP_012946951.1">
    <property type="nucleotide sequence ID" value="NC_013757.1"/>
</dbReference>
<reference evidence="2" key="2">
    <citation type="submission" date="2010-01" db="EMBL/GenBank/DDBJ databases">
        <title>The complete genome of Geodermatophilus obscurus DSM 43160.</title>
        <authorList>
            <consortium name="US DOE Joint Genome Institute (JGI-PGF)"/>
            <person name="Lucas S."/>
            <person name="Copeland A."/>
            <person name="Lapidus A."/>
            <person name="Glavina del Rio T."/>
            <person name="Dalin E."/>
            <person name="Tice H."/>
            <person name="Bruce D."/>
            <person name="Goodwin L."/>
            <person name="Pitluck S."/>
            <person name="Kyrpides N."/>
            <person name="Mavromatis K."/>
            <person name="Ivanova N."/>
            <person name="Munk A.C."/>
            <person name="Brettin T."/>
            <person name="Detter J.C."/>
            <person name="Han C."/>
            <person name="Larimer F."/>
            <person name="Land M."/>
            <person name="Hauser L."/>
            <person name="Markowitz V."/>
            <person name="Cheng J.-F."/>
            <person name="Hugenholtz P."/>
            <person name="Woyke T."/>
            <person name="Wu D."/>
            <person name="Jando M."/>
            <person name="Schneider S."/>
            <person name="Klenk H.-P."/>
            <person name="Eisen J.A."/>
        </authorList>
    </citation>
    <scope>NUCLEOTIDE SEQUENCE [LARGE SCALE GENOMIC DNA]</scope>
    <source>
        <strain evidence="2">ATCC 25078 / DSM 43160 / JCM 3152 / KCC A-0152 / KCTC 9177 / NBRC 13315 / NRRL B-3577 / G-20</strain>
    </source>
</reference>
<reference evidence="1 2" key="1">
    <citation type="journal article" date="2010" name="Stand. Genomic Sci.">
        <title>Complete genome sequence of Geodermatophilus obscurus type strain (G-20).</title>
        <authorList>
            <person name="Ivanova N."/>
            <person name="Sikorski J."/>
            <person name="Jando M."/>
            <person name="Munk C."/>
            <person name="Lapidus A."/>
            <person name="Glavina Del Rio T."/>
            <person name="Copeland A."/>
            <person name="Tice H."/>
            <person name="Cheng J.-F."/>
            <person name="Lucas S."/>
            <person name="Chen F."/>
            <person name="Nolan M."/>
            <person name="Bruce D."/>
            <person name="Goodwin L."/>
            <person name="Pitluck S."/>
            <person name="Mavromatis K."/>
            <person name="Mikhailova N."/>
            <person name="Pati A."/>
            <person name="Chen A."/>
            <person name="Palaniappan K."/>
            <person name="Land M."/>
            <person name="Hauser L."/>
            <person name="Chang Y.-J."/>
            <person name="Jeffries C.D."/>
            <person name="Meincke L."/>
            <person name="Brettin T."/>
            <person name="Detter J.C."/>
            <person name="Detter J.C."/>
            <person name="Rohde M."/>
            <person name="Goeker M."/>
            <person name="Bristow J."/>
            <person name="Eisen J.A."/>
            <person name="Markowitz V."/>
            <person name="Hugenholtz P."/>
            <person name="Kyrpides N.C."/>
            <person name="Klenk H.-P."/>
        </authorList>
    </citation>
    <scope>NUCLEOTIDE SEQUENCE [LARGE SCALE GENOMIC DNA]</scope>
    <source>
        <strain evidence="2">ATCC 25078 / DSM 43160 / JCM 3152 / KCC A-0152 / KCTC 9177 / NBRC 13315 / NRRL B-3577 / G-20</strain>
    </source>
</reference>
<dbReference type="EMBL" id="CP001867">
    <property type="protein sequence ID" value="ADB73510.1"/>
    <property type="molecule type" value="Genomic_DNA"/>
</dbReference>